<feature type="transmembrane region" description="Helical" evidence="3">
    <location>
        <begin position="621"/>
        <end position="645"/>
    </location>
</feature>
<dbReference type="InterPro" id="IPR026961">
    <property type="entry name" value="PGG_dom"/>
</dbReference>
<proteinExistence type="predicted"/>
<feature type="transmembrane region" description="Helical" evidence="3">
    <location>
        <begin position="538"/>
        <end position="558"/>
    </location>
</feature>
<evidence type="ECO:0000313" key="6">
    <source>
        <dbReference type="Proteomes" id="UP000626092"/>
    </source>
</evidence>
<evidence type="ECO:0000313" key="5">
    <source>
        <dbReference type="EMBL" id="KAF7136054.1"/>
    </source>
</evidence>
<dbReference type="EMBL" id="WJXA01000008">
    <property type="protein sequence ID" value="KAF7136054.1"/>
    <property type="molecule type" value="Genomic_DNA"/>
</dbReference>
<dbReference type="InterPro" id="IPR036770">
    <property type="entry name" value="Ankyrin_rpt-contain_sf"/>
</dbReference>
<evidence type="ECO:0000259" key="4">
    <source>
        <dbReference type="Pfam" id="PF13962"/>
    </source>
</evidence>
<dbReference type="InterPro" id="IPR002110">
    <property type="entry name" value="Ankyrin_rpt"/>
</dbReference>
<keyword evidence="1" id="KW-0040">ANK repeat</keyword>
<feature type="region of interest" description="Disordered" evidence="2">
    <location>
        <begin position="1"/>
        <end position="55"/>
    </location>
</feature>
<feature type="repeat" description="ANK" evidence="1">
    <location>
        <begin position="100"/>
        <end position="121"/>
    </location>
</feature>
<dbReference type="SMART" id="SM00248">
    <property type="entry name" value="ANK"/>
    <property type="match status" value="7"/>
</dbReference>
<evidence type="ECO:0000256" key="1">
    <source>
        <dbReference type="PROSITE-ProRule" id="PRU00023"/>
    </source>
</evidence>
<evidence type="ECO:0000256" key="3">
    <source>
        <dbReference type="SAM" id="Phobius"/>
    </source>
</evidence>
<feature type="transmembrane region" description="Helical" evidence="3">
    <location>
        <begin position="1156"/>
        <end position="1179"/>
    </location>
</feature>
<feature type="repeat" description="ANK" evidence="1">
    <location>
        <begin position="820"/>
        <end position="841"/>
    </location>
</feature>
<dbReference type="Gene3D" id="1.25.40.20">
    <property type="entry name" value="Ankyrin repeat-containing domain"/>
    <property type="match status" value="3"/>
</dbReference>
<dbReference type="Pfam" id="PF13962">
    <property type="entry name" value="PGG"/>
    <property type="match status" value="2"/>
</dbReference>
<dbReference type="Proteomes" id="UP000626092">
    <property type="component" value="Unassembled WGS sequence"/>
</dbReference>
<dbReference type="OrthoDB" id="1880601at2759"/>
<name>A0A834GIT7_RHOSS</name>
<comment type="caution">
    <text evidence="5">The sequence shown here is derived from an EMBL/GenBank/DDBJ whole genome shotgun (WGS) entry which is preliminary data.</text>
</comment>
<dbReference type="PROSITE" id="PS50297">
    <property type="entry name" value="ANK_REP_REGION"/>
    <property type="match status" value="2"/>
</dbReference>
<dbReference type="GO" id="GO:0016020">
    <property type="term" value="C:membrane"/>
    <property type="evidence" value="ECO:0007669"/>
    <property type="project" value="TreeGrafter"/>
</dbReference>
<reference evidence="5" key="1">
    <citation type="submission" date="2019-11" db="EMBL/GenBank/DDBJ databases">
        <authorList>
            <person name="Liu Y."/>
            <person name="Hou J."/>
            <person name="Li T.-Q."/>
            <person name="Guan C.-H."/>
            <person name="Wu X."/>
            <person name="Wu H.-Z."/>
            <person name="Ling F."/>
            <person name="Zhang R."/>
            <person name="Shi X.-G."/>
            <person name="Ren J.-P."/>
            <person name="Chen E.-F."/>
            <person name="Sun J.-M."/>
        </authorList>
    </citation>
    <scope>NUCLEOTIDE SEQUENCE</scope>
    <source>
        <strain evidence="5">Adult_tree_wgs_1</strain>
        <tissue evidence="5">Leaves</tissue>
    </source>
</reference>
<organism evidence="5 6">
    <name type="scientific">Rhododendron simsii</name>
    <name type="common">Sims's rhododendron</name>
    <dbReference type="NCBI Taxonomy" id="118357"/>
    <lineage>
        <taxon>Eukaryota</taxon>
        <taxon>Viridiplantae</taxon>
        <taxon>Streptophyta</taxon>
        <taxon>Embryophyta</taxon>
        <taxon>Tracheophyta</taxon>
        <taxon>Spermatophyta</taxon>
        <taxon>Magnoliopsida</taxon>
        <taxon>eudicotyledons</taxon>
        <taxon>Gunneridae</taxon>
        <taxon>Pentapetalae</taxon>
        <taxon>asterids</taxon>
        <taxon>Ericales</taxon>
        <taxon>Ericaceae</taxon>
        <taxon>Ericoideae</taxon>
        <taxon>Rhodoreae</taxon>
        <taxon>Rhododendron</taxon>
    </lineage>
</organism>
<dbReference type="PANTHER" id="PTHR24177">
    <property type="entry name" value="CASKIN"/>
    <property type="match status" value="1"/>
</dbReference>
<feature type="transmembrane region" description="Helical" evidence="3">
    <location>
        <begin position="1199"/>
        <end position="1225"/>
    </location>
</feature>
<keyword evidence="6" id="KW-1185">Reference proteome</keyword>
<dbReference type="AlphaFoldDB" id="A0A834GIT7"/>
<keyword evidence="3" id="KW-1133">Transmembrane helix</keyword>
<feature type="transmembrane region" description="Helical" evidence="3">
    <location>
        <begin position="578"/>
        <end position="601"/>
    </location>
</feature>
<feature type="region of interest" description="Disordered" evidence="2">
    <location>
        <begin position="703"/>
        <end position="780"/>
    </location>
</feature>
<feature type="transmembrane region" description="Helical" evidence="3">
    <location>
        <begin position="1116"/>
        <end position="1136"/>
    </location>
</feature>
<feature type="transmembrane region" description="Helical" evidence="3">
    <location>
        <begin position="651"/>
        <end position="671"/>
    </location>
</feature>
<keyword evidence="3" id="KW-0472">Membrane</keyword>
<dbReference type="SUPFAM" id="SSF48403">
    <property type="entry name" value="Ankyrin repeat"/>
    <property type="match status" value="2"/>
</dbReference>
<feature type="domain" description="PGG" evidence="4">
    <location>
        <begin position="532"/>
        <end position="645"/>
    </location>
</feature>
<evidence type="ECO:0000256" key="2">
    <source>
        <dbReference type="SAM" id="MobiDB-lite"/>
    </source>
</evidence>
<sequence>MEDSTTSRSTETAPSDDSDDTQEPLNVELQEGPSMIDTSNNTEMASPVEEPEISPGDEVGAAIERILMTLYKLVHKGDWERVKYYLEIHPDGLTEEISSNGETVLHLAVLGGHANIVEELVHMMSAKDLALPNRTGETALSLAAGGGITKVAKPLVRKNHDLLGMKNYNGNIPVVVAAQFGHVNMVHYLYWVTQEEDLDPERSDQGDKLLTTCIVAQIYDVALDLVQRFPGLAIEGETLHKLATRQSAFASGTQLVFWKQWIYLCIPVHSPRPWVCNIHWDIEANQGIAGSRQNIITQAPCIKHIHDIKVKHGQVDELLGSISNDISTLTHPEIHRSKLFKAVFDAVKHRNSEIVERSLKVYPDLVWILDEEDRNLFLFAVLHREEKVFCLLHEMGPRMNLIATSLDRNRNTILHHAAMLSPSSHLDHISGAALQMQRELQWFKVSIYSHLPHLEFLPLSSLGHLSGSFSLPPFSSLPFPTLLVWGMKVMATKLQEVEKLVQPMYRELLNDEGMTARALFTSQHNKMRKQGEKWMRETATSCTVVAALIATIMFTSAFTVPGGFDNETGDPLNLDHDYFMTFIIADALSLLSSASSLLVFLGILKARYTESEFLFSLPCKLLLGITTLFFSIVTMMLTFAATIFIILHDRLSWICISIVLFCGIPVMIFTFPQVPLIYEIFVSTFGPGIFQRPNKRWRWKMAKKHNTPPGGLDNACQSMKEESIESQSTDTTSTSDDSDNAQEPPNLELEGSPSMINTPNSLGMETPVEEPETSPGNEEGVGRERILMTLNKLVHKGDWEYVKDYLDQHPDALTTQILLTGDTALHIAALGGHVKIVEELVHMISAKDLALPNRTGETALSLAAGGGITKVAKPLVRKNHDLLGMKNYNGNIPVVVAAQFGHVDMVHYLYWVTQEEDLDPERSDQGGKLLTTCIIAQIYDVALDLVQRFPGLATADETLNTLATRQSAFATVFEAVKHRNSEFVKEILTAYPDIVWILDEEYRNIFLFAVLQREEKVFCLLHEMGPRKNLIATSFDKNGNTILHHAAMLSPSSHLDQISGAALQMQRELQWFEEVEKVVQPMYRELPNNEGMTARALFNSQHHKMRKRGEKWMKETATSCTVVAALIATIMFTSAFTVPGGYDNKTGDPLYLNHDFFMTFIVADAVSLLSSASSVLMFLGILKSRYNIGEFLFSLPCKLVLGIATLFFSIVTMMLTFATTIYIVLHDRLSWIGIPIVLFSGIPVMIFMFPQVPLLYEICASTFWSGIFKRPNKRYR</sequence>
<dbReference type="PROSITE" id="PS50088">
    <property type="entry name" value="ANK_REPEAT"/>
    <property type="match status" value="2"/>
</dbReference>
<dbReference type="PANTHER" id="PTHR24177:SF33">
    <property type="entry name" value="ANKYRIN REPEAT FAMILY PROTEIN"/>
    <property type="match status" value="1"/>
</dbReference>
<keyword evidence="3" id="KW-0812">Transmembrane</keyword>
<protein>
    <recommendedName>
        <fullName evidence="4">PGG domain-containing protein</fullName>
    </recommendedName>
</protein>
<feature type="transmembrane region" description="Helical" evidence="3">
    <location>
        <begin position="1231"/>
        <end position="1249"/>
    </location>
</feature>
<accession>A0A834GIT7</accession>
<feature type="compositionally biased region" description="Polar residues" evidence="2">
    <location>
        <begin position="1"/>
        <end position="13"/>
    </location>
</feature>
<feature type="domain" description="PGG" evidence="4">
    <location>
        <begin position="1110"/>
        <end position="1224"/>
    </location>
</feature>
<dbReference type="Pfam" id="PF12796">
    <property type="entry name" value="Ank_2"/>
    <property type="match status" value="2"/>
</dbReference>
<gene>
    <name evidence="5" type="ORF">RHSIM_Rhsim08G0003100</name>
</gene>
<feature type="compositionally biased region" description="Polar residues" evidence="2">
    <location>
        <begin position="754"/>
        <end position="763"/>
    </location>
</feature>